<feature type="region of interest" description="Disordered" evidence="1">
    <location>
        <begin position="522"/>
        <end position="550"/>
    </location>
</feature>
<protein>
    <recommendedName>
        <fullName evidence="4">Ubiquitin-like protease family profile domain-containing protein</fullName>
    </recommendedName>
</protein>
<dbReference type="InterPro" id="IPR038765">
    <property type="entry name" value="Papain-like_cys_pep_sf"/>
</dbReference>
<feature type="compositionally biased region" description="Basic and acidic residues" evidence="1">
    <location>
        <begin position="35"/>
        <end position="45"/>
    </location>
</feature>
<feature type="compositionally biased region" description="Basic residues" evidence="1">
    <location>
        <begin position="1"/>
        <end position="12"/>
    </location>
</feature>
<reference evidence="2" key="2">
    <citation type="submission" date="2021-03" db="UniProtKB">
        <authorList>
            <consortium name="EnsemblPlants"/>
        </authorList>
    </citation>
    <scope>IDENTIFICATION</scope>
</reference>
<organism evidence="2 3">
    <name type="scientific">Chenopodium quinoa</name>
    <name type="common">Quinoa</name>
    <dbReference type="NCBI Taxonomy" id="63459"/>
    <lineage>
        <taxon>Eukaryota</taxon>
        <taxon>Viridiplantae</taxon>
        <taxon>Streptophyta</taxon>
        <taxon>Embryophyta</taxon>
        <taxon>Tracheophyta</taxon>
        <taxon>Spermatophyta</taxon>
        <taxon>Magnoliopsida</taxon>
        <taxon>eudicotyledons</taxon>
        <taxon>Gunneridae</taxon>
        <taxon>Pentapetalae</taxon>
        <taxon>Caryophyllales</taxon>
        <taxon>Chenopodiaceae</taxon>
        <taxon>Chenopodioideae</taxon>
        <taxon>Atripliceae</taxon>
        <taxon>Chenopodium</taxon>
    </lineage>
</organism>
<dbReference type="PANTHER" id="PTHR34835:SF34">
    <property type="entry name" value="OS08G0555500 PROTEIN"/>
    <property type="match status" value="1"/>
</dbReference>
<evidence type="ECO:0000256" key="1">
    <source>
        <dbReference type="SAM" id="MobiDB-lite"/>
    </source>
</evidence>
<dbReference type="PANTHER" id="PTHR34835">
    <property type="entry name" value="OS07G0283600 PROTEIN-RELATED"/>
    <property type="match status" value="1"/>
</dbReference>
<feature type="compositionally biased region" description="Polar residues" evidence="1">
    <location>
        <begin position="529"/>
        <end position="538"/>
    </location>
</feature>
<dbReference type="AlphaFoldDB" id="A0A803N1Z9"/>
<proteinExistence type="predicted"/>
<evidence type="ECO:0000313" key="3">
    <source>
        <dbReference type="Proteomes" id="UP000596660"/>
    </source>
</evidence>
<evidence type="ECO:0008006" key="4">
    <source>
        <dbReference type="Google" id="ProtNLM"/>
    </source>
</evidence>
<feature type="compositionally biased region" description="Basic and acidic residues" evidence="1">
    <location>
        <begin position="470"/>
        <end position="496"/>
    </location>
</feature>
<feature type="compositionally biased region" description="Acidic residues" evidence="1">
    <location>
        <begin position="22"/>
        <end position="34"/>
    </location>
</feature>
<sequence>MSGGRRGGRRGGRAASGSVDKDYDEFIESDVDDDSGGRDVPKDDTLSEGGKMKKLGKVIQRCEEELKRPENVNCRVESFGLINNGFCDKKRKIVKEMGFAGLYASVDRQLSRELAYWLATRVDVPSNCLITLDGKEFPFDPVEVHWVLGIPKGPKPVPKKAVDEDMKIFVQGVVNQFSLTTPSRVRGIPRKNLVDALEAPLEDVVEFKVAFLLLALAVILCPTTSHRLCSTLIPAAFAANDTESYDWCKLVIDQLMYSISSLARRFYPMGFAKGCGGCTIILSTVNVAYGRPHERSAMDVMPVKRRAVASKVVEALLNSVEVEEEDVEELICTQGVRKRVKDGQGYFGWNKASGSCSGDLFVHDYISSGLMCSLVVNNGWEGREWQERGERERKEREEILARERQEREERERKEREEILARERQEREERERKEREGILERERQEREKLEKEKEKQKQNFDKANLEQVNLEQDKQEKENLDQENGEKNDNLDSQENLEREARIIRGPRSLEINDLEIPFCSDDDDAESVHSPSSLNSCGERSRRKRKTTATPRKLVQGYVSCRRPRKYHRFRHCILDYVRVHSNFSPRRQQTVDEDPVMLSCDGHQATLRICAGIGLTRGQVGISMCGWPGGCMKKYRQSGLKVGVEGSCWIPHLRKSADDLDRTTRVYTRQLSGLSPNWINVVFVPVVLDNHWWCVAFSVNREEILVMDSIETSTVTELHSINVKQLAYAMDLVFQLLDPQWPLGTVGSWVNTSLRMGQQGDLYVLFLTVTYMTLRHSCGVHMLAAIKRNAERLLTELSLESDINIKRSWLLFEDLMCDFNEARPAVLEAVVKKK</sequence>
<dbReference type="Proteomes" id="UP000596660">
    <property type="component" value="Unplaced"/>
</dbReference>
<dbReference type="Gene3D" id="3.40.395.10">
    <property type="entry name" value="Adenoviral Proteinase, Chain A"/>
    <property type="match status" value="1"/>
</dbReference>
<dbReference type="SUPFAM" id="SSF54001">
    <property type="entry name" value="Cysteine proteinases"/>
    <property type="match status" value="1"/>
</dbReference>
<dbReference type="EnsemblPlants" id="AUR62039152-RA">
    <property type="protein sequence ID" value="AUR62039152-RA:cds"/>
    <property type="gene ID" value="AUR62039152"/>
</dbReference>
<feature type="region of interest" description="Disordered" evidence="1">
    <location>
        <begin position="1"/>
        <end position="49"/>
    </location>
</feature>
<evidence type="ECO:0000313" key="2">
    <source>
        <dbReference type="EnsemblPlants" id="AUR62039152-RA:cds"/>
    </source>
</evidence>
<name>A0A803N1Z9_CHEQI</name>
<reference evidence="2" key="1">
    <citation type="journal article" date="2017" name="Nature">
        <title>The genome of Chenopodium quinoa.</title>
        <authorList>
            <person name="Jarvis D.E."/>
            <person name="Ho Y.S."/>
            <person name="Lightfoot D.J."/>
            <person name="Schmoeckel S.M."/>
            <person name="Li B."/>
            <person name="Borm T.J.A."/>
            <person name="Ohyanagi H."/>
            <person name="Mineta K."/>
            <person name="Michell C.T."/>
            <person name="Saber N."/>
            <person name="Kharbatia N.M."/>
            <person name="Rupper R.R."/>
            <person name="Sharp A.R."/>
            <person name="Dally N."/>
            <person name="Boughton B.A."/>
            <person name="Woo Y.H."/>
            <person name="Gao G."/>
            <person name="Schijlen E.G.W.M."/>
            <person name="Guo X."/>
            <person name="Momin A.A."/>
            <person name="Negrao S."/>
            <person name="Al-Babili S."/>
            <person name="Gehring C."/>
            <person name="Roessner U."/>
            <person name="Jung C."/>
            <person name="Murphy K."/>
            <person name="Arold S.T."/>
            <person name="Gojobori T."/>
            <person name="van der Linden C.G."/>
            <person name="van Loo E.N."/>
            <person name="Jellen E.N."/>
            <person name="Maughan P.J."/>
            <person name="Tester M."/>
        </authorList>
    </citation>
    <scope>NUCLEOTIDE SEQUENCE [LARGE SCALE GENOMIC DNA]</scope>
    <source>
        <strain evidence="2">cv. PI 614886</strain>
    </source>
</reference>
<feature type="compositionally biased region" description="Basic and acidic residues" evidence="1">
    <location>
        <begin position="444"/>
        <end position="463"/>
    </location>
</feature>
<accession>A0A803N1Z9</accession>
<dbReference type="Gramene" id="AUR62039152-RA">
    <property type="protein sequence ID" value="AUR62039152-RA:cds"/>
    <property type="gene ID" value="AUR62039152"/>
</dbReference>
<keyword evidence="3" id="KW-1185">Reference proteome</keyword>
<feature type="region of interest" description="Disordered" evidence="1">
    <location>
        <begin position="444"/>
        <end position="496"/>
    </location>
</feature>